<evidence type="ECO:0000313" key="2">
    <source>
        <dbReference type="Proteomes" id="UP001497480"/>
    </source>
</evidence>
<comment type="caution">
    <text evidence="1">The sequence shown here is derived from an EMBL/GenBank/DDBJ whole genome shotgun (WGS) entry which is preliminary data.</text>
</comment>
<accession>A0AAV1WHP6</accession>
<protein>
    <recommendedName>
        <fullName evidence="3">Pentatricopeptide repeat-containing protein</fullName>
    </recommendedName>
</protein>
<organism evidence="1 2">
    <name type="scientific">Lupinus luteus</name>
    <name type="common">European yellow lupine</name>
    <dbReference type="NCBI Taxonomy" id="3873"/>
    <lineage>
        <taxon>Eukaryota</taxon>
        <taxon>Viridiplantae</taxon>
        <taxon>Streptophyta</taxon>
        <taxon>Embryophyta</taxon>
        <taxon>Tracheophyta</taxon>
        <taxon>Spermatophyta</taxon>
        <taxon>Magnoliopsida</taxon>
        <taxon>eudicotyledons</taxon>
        <taxon>Gunneridae</taxon>
        <taxon>Pentapetalae</taxon>
        <taxon>rosids</taxon>
        <taxon>fabids</taxon>
        <taxon>Fabales</taxon>
        <taxon>Fabaceae</taxon>
        <taxon>Papilionoideae</taxon>
        <taxon>50 kb inversion clade</taxon>
        <taxon>genistoids sensu lato</taxon>
        <taxon>core genistoids</taxon>
        <taxon>Genisteae</taxon>
        <taxon>Lupinus</taxon>
    </lineage>
</organism>
<dbReference type="EMBL" id="CAXHTB010000006">
    <property type="protein sequence ID" value="CAL0308573.1"/>
    <property type="molecule type" value="Genomic_DNA"/>
</dbReference>
<name>A0AAV1WHP6_LUPLU</name>
<dbReference type="Proteomes" id="UP001497480">
    <property type="component" value="Unassembled WGS sequence"/>
</dbReference>
<evidence type="ECO:0000313" key="1">
    <source>
        <dbReference type="EMBL" id="CAL0308573.1"/>
    </source>
</evidence>
<reference evidence="1 2" key="1">
    <citation type="submission" date="2024-03" db="EMBL/GenBank/DDBJ databases">
        <authorList>
            <person name="Martinez-Hernandez J."/>
        </authorList>
    </citation>
    <scope>NUCLEOTIDE SEQUENCE [LARGE SCALE GENOMIC DNA]</scope>
</reference>
<proteinExistence type="predicted"/>
<evidence type="ECO:0008006" key="3">
    <source>
        <dbReference type="Google" id="ProtNLM"/>
    </source>
</evidence>
<keyword evidence="2" id="KW-1185">Reference proteome</keyword>
<sequence>MLINKLMKYGFEASAYDAATELKVFDKTPKWNVVAWICLKLPCFEMYAKFGILKTAIDLFNKVYQRNIVAWNIFDALALGQTVHAYVLKSSIRIDIAMATALLNSYVETRMISGIACTVKEMKH</sequence>
<dbReference type="AlphaFoldDB" id="A0AAV1WHP6"/>
<gene>
    <name evidence="1" type="ORF">LLUT_LOCUS9633</name>
</gene>